<dbReference type="Proteomes" id="UP000735302">
    <property type="component" value="Unassembled WGS sequence"/>
</dbReference>
<evidence type="ECO:0000313" key="2">
    <source>
        <dbReference type="Proteomes" id="UP000735302"/>
    </source>
</evidence>
<organism evidence="1 2">
    <name type="scientific">Plakobranchus ocellatus</name>
    <dbReference type="NCBI Taxonomy" id="259542"/>
    <lineage>
        <taxon>Eukaryota</taxon>
        <taxon>Metazoa</taxon>
        <taxon>Spiralia</taxon>
        <taxon>Lophotrochozoa</taxon>
        <taxon>Mollusca</taxon>
        <taxon>Gastropoda</taxon>
        <taxon>Heterobranchia</taxon>
        <taxon>Euthyneura</taxon>
        <taxon>Panpulmonata</taxon>
        <taxon>Sacoglossa</taxon>
        <taxon>Placobranchoidea</taxon>
        <taxon>Plakobranchidae</taxon>
        <taxon>Plakobranchus</taxon>
    </lineage>
</organism>
<dbReference type="AlphaFoldDB" id="A0AAV4AGC7"/>
<dbReference type="EMBL" id="BLXT01003772">
    <property type="protein sequence ID" value="GFO06425.1"/>
    <property type="molecule type" value="Genomic_DNA"/>
</dbReference>
<protein>
    <submittedName>
        <fullName evidence="1">Uncharacterized protein</fullName>
    </submittedName>
</protein>
<name>A0AAV4AGC7_9GAST</name>
<keyword evidence="2" id="KW-1185">Reference proteome</keyword>
<evidence type="ECO:0000313" key="1">
    <source>
        <dbReference type="EMBL" id="GFO06425.1"/>
    </source>
</evidence>
<accession>A0AAV4AGC7</accession>
<reference evidence="1 2" key="1">
    <citation type="journal article" date="2021" name="Elife">
        <title>Chloroplast acquisition without the gene transfer in kleptoplastic sea slugs, Plakobranchus ocellatus.</title>
        <authorList>
            <person name="Maeda T."/>
            <person name="Takahashi S."/>
            <person name="Yoshida T."/>
            <person name="Shimamura S."/>
            <person name="Takaki Y."/>
            <person name="Nagai Y."/>
            <person name="Toyoda A."/>
            <person name="Suzuki Y."/>
            <person name="Arimoto A."/>
            <person name="Ishii H."/>
            <person name="Satoh N."/>
            <person name="Nishiyama T."/>
            <person name="Hasebe M."/>
            <person name="Maruyama T."/>
            <person name="Minagawa J."/>
            <person name="Obokata J."/>
            <person name="Shigenobu S."/>
        </authorList>
    </citation>
    <scope>NUCLEOTIDE SEQUENCE [LARGE SCALE GENOMIC DNA]</scope>
</reference>
<sequence>MAPTSLRFSSPRHSIVINSLNHSGLRNHDQKVSLTLSTNDQDKLQALNSEIKLMRSARTWLDLPPGVNIAHSYITCHTDHKVPQREFRRHERSSFKHSLFLSLNAYTISSTSHPC</sequence>
<comment type="caution">
    <text evidence="1">The sequence shown here is derived from an EMBL/GenBank/DDBJ whole genome shotgun (WGS) entry which is preliminary data.</text>
</comment>
<proteinExistence type="predicted"/>
<gene>
    <name evidence="1" type="ORF">PoB_003293000</name>
</gene>